<evidence type="ECO:0000256" key="8">
    <source>
        <dbReference type="ARBA" id="ARBA00051245"/>
    </source>
</evidence>
<evidence type="ECO:0000256" key="1">
    <source>
        <dbReference type="ARBA" id="ARBA00011903"/>
    </source>
</evidence>
<dbReference type="PROSITE" id="PS00109">
    <property type="entry name" value="PROTEIN_KINASE_TYR"/>
    <property type="match status" value="1"/>
</dbReference>
<dbReference type="CDD" id="cd00192">
    <property type="entry name" value="PTKc"/>
    <property type="match status" value="1"/>
</dbReference>
<dbReference type="Pfam" id="PF00017">
    <property type="entry name" value="SH2"/>
    <property type="match status" value="1"/>
</dbReference>
<keyword evidence="4 10" id="KW-0547">Nucleotide-binding</keyword>
<dbReference type="SUPFAM" id="SSF50044">
    <property type="entry name" value="SH3-domain"/>
    <property type="match status" value="1"/>
</dbReference>
<dbReference type="EMBL" id="CAJOBD010000417">
    <property type="protein sequence ID" value="CAF3664732.1"/>
    <property type="molecule type" value="Genomic_DNA"/>
</dbReference>
<evidence type="ECO:0000256" key="3">
    <source>
        <dbReference type="ARBA" id="ARBA00022679"/>
    </source>
</evidence>
<dbReference type="Gene3D" id="3.30.505.10">
    <property type="entry name" value="SH2 domain"/>
    <property type="match status" value="1"/>
</dbReference>
<dbReference type="InterPro" id="IPR001452">
    <property type="entry name" value="SH3_domain"/>
</dbReference>
<keyword evidence="6 10" id="KW-0067">ATP-binding</keyword>
<evidence type="ECO:0000313" key="14">
    <source>
        <dbReference type="EMBL" id="CAF3664732.1"/>
    </source>
</evidence>
<dbReference type="EMBL" id="CAJNOT010000975">
    <property type="protein sequence ID" value="CAF1120760.1"/>
    <property type="molecule type" value="Genomic_DNA"/>
</dbReference>
<evidence type="ECO:0000256" key="5">
    <source>
        <dbReference type="ARBA" id="ARBA00022777"/>
    </source>
</evidence>
<dbReference type="InterPro" id="IPR011009">
    <property type="entry name" value="Kinase-like_dom_sf"/>
</dbReference>
<accession>A0A818RXG4</accession>
<dbReference type="Pfam" id="PF07714">
    <property type="entry name" value="PK_Tyr_Ser-Thr"/>
    <property type="match status" value="1"/>
</dbReference>
<dbReference type="GO" id="GO:0004715">
    <property type="term" value="F:non-membrane spanning protein tyrosine kinase activity"/>
    <property type="evidence" value="ECO:0007669"/>
    <property type="project" value="UniProtKB-EC"/>
</dbReference>
<dbReference type="PROSITE" id="PS50002">
    <property type="entry name" value="SH3"/>
    <property type="match status" value="1"/>
</dbReference>
<evidence type="ECO:0000256" key="6">
    <source>
        <dbReference type="ARBA" id="ARBA00022840"/>
    </source>
</evidence>
<dbReference type="PROSITE" id="PS00107">
    <property type="entry name" value="PROTEIN_KINASE_ATP"/>
    <property type="match status" value="1"/>
</dbReference>
<feature type="binding site" evidence="10">
    <location>
        <position position="307"/>
    </location>
    <ligand>
        <name>ATP</name>
        <dbReference type="ChEBI" id="CHEBI:30616"/>
    </ligand>
</feature>
<dbReference type="Proteomes" id="UP000663836">
    <property type="component" value="Unassembled WGS sequence"/>
</dbReference>
<dbReference type="SUPFAM" id="SSF56112">
    <property type="entry name" value="Protein kinase-like (PK-like)"/>
    <property type="match status" value="1"/>
</dbReference>
<sequence length="536" mass="61907">MGCIFSKFFSQKQPQSSSYKKSDEIIFTNIKDQNASCYEQYVQHSTSVAPMPPEPELSLQPPPIPPKPPGLSISMPAPRSSISISQNGRSRVQLYTPIYIAIENYSKTKDTYMSFELGDEMELIEEINSLELHVNHLRSGLYGIIPKNLVQLNKETPLRLAVNDAGIIQQCLMQYNVPGAYLIRRSATNPEAFVLSILQFNEKHNTLYWHYLICINQSNNCFYFAKEETFKNIFFSSFQKLINDERVRNFIPLTDILPDSIEFEEEIWKIPFDELNIEYKIGEGQFGEVFHANWHKDQRIISVAVKKLHVYTFTKTIKREIEVMKKLTNLYIVTLYGISQNPITNEIFIVTELMENGDLKTWLKNLPNLPEYSTLLRFSRDISSGMTYLEYRNYVHRDLACRNILLGTNGNLIKIADLGLSIMIDTDQRQEAHSEKLPIRWLAPELLDNQAAYSIKSDVWSFGILLIELWLKGGDPYGDQHLTWISSAVSTGYVHEKPLDCPVEFYESIICQCLKFKANDRPSFTALRQLLEIWQC</sequence>
<evidence type="ECO:0000259" key="11">
    <source>
        <dbReference type="PROSITE" id="PS50002"/>
    </source>
</evidence>
<dbReference type="InterPro" id="IPR000719">
    <property type="entry name" value="Prot_kinase_dom"/>
</dbReference>
<keyword evidence="3" id="KW-0808">Transferase</keyword>
<dbReference type="GO" id="GO:0005524">
    <property type="term" value="F:ATP binding"/>
    <property type="evidence" value="ECO:0007669"/>
    <property type="project" value="UniProtKB-UniRule"/>
</dbReference>
<evidence type="ECO:0000256" key="2">
    <source>
        <dbReference type="ARBA" id="ARBA00022443"/>
    </source>
</evidence>
<dbReference type="Proteomes" id="UP000663864">
    <property type="component" value="Unassembled WGS sequence"/>
</dbReference>
<keyword evidence="7" id="KW-0829">Tyrosine-protein kinase</keyword>
<keyword evidence="2 9" id="KW-0728">SH3 domain</keyword>
<comment type="caution">
    <text evidence="14">The sequence shown here is derived from an EMBL/GenBank/DDBJ whole genome shotgun (WGS) entry which is preliminary data.</text>
</comment>
<dbReference type="Gene3D" id="2.30.30.40">
    <property type="entry name" value="SH3 Domains"/>
    <property type="match status" value="1"/>
</dbReference>
<dbReference type="InterPro" id="IPR036860">
    <property type="entry name" value="SH2_dom_sf"/>
</dbReference>
<dbReference type="PANTHER" id="PTHR24418">
    <property type="entry name" value="TYROSINE-PROTEIN KINASE"/>
    <property type="match status" value="1"/>
</dbReference>
<feature type="domain" description="SH3" evidence="11">
    <location>
        <begin position="94"/>
        <end position="155"/>
    </location>
</feature>
<dbReference type="Gene3D" id="1.10.510.10">
    <property type="entry name" value="Transferase(Phosphotransferase) domain 1"/>
    <property type="match status" value="1"/>
</dbReference>
<dbReference type="PROSITE" id="PS50011">
    <property type="entry name" value="PROTEIN_KINASE_DOM"/>
    <property type="match status" value="1"/>
</dbReference>
<evidence type="ECO:0000259" key="12">
    <source>
        <dbReference type="PROSITE" id="PS50011"/>
    </source>
</evidence>
<dbReference type="EC" id="2.7.10.2" evidence="1"/>
<dbReference type="CDD" id="cd00173">
    <property type="entry name" value="SH2"/>
    <property type="match status" value="1"/>
</dbReference>
<evidence type="ECO:0000256" key="9">
    <source>
        <dbReference type="PROSITE-ProRule" id="PRU00192"/>
    </source>
</evidence>
<dbReference type="InterPro" id="IPR036028">
    <property type="entry name" value="SH3-like_dom_sf"/>
</dbReference>
<organism evidence="14 15">
    <name type="scientific">Rotaria sordida</name>
    <dbReference type="NCBI Taxonomy" id="392033"/>
    <lineage>
        <taxon>Eukaryota</taxon>
        <taxon>Metazoa</taxon>
        <taxon>Spiralia</taxon>
        <taxon>Gnathifera</taxon>
        <taxon>Rotifera</taxon>
        <taxon>Eurotatoria</taxon>
        <taxon>Bdelloidea</taxon>
        <taxon>Philodinida</taxon>
        <taxon>Philodinidae</taxon>
        <taxon>Rotaria</taxon>
    </lineage>
</organism>
<evidence type="ECO:0000256" key="4">
    <source>
        <dbReference type="ARBA" id="ARBA00022741"/>
    </source>
</evidence>
<dbReference type="InterPro" id="IPR008266">
    <property type="entry name" value="Tyr_kinase_AS"/>
</dbReference>
<evidence type="ECO:0000256" key="10">
    <source>
        <dbReference type="PROSITE-ProRule" id="PRU10141"/>
    </source>
</evidence>
<dbReference type="PRINTS" id="PR00109">
    <property type="entry name" value="TYRKINASE"/>
</dbReference>
<dbReference type="SUPFAM" id="SSF55550">
    <property type="entry name" value="SH2 domain"/>
    <property type="match status" value="1"/>
</dbReference>
<dbReference type="SMART" id="SM00219">
    <property type="entry name" value="TyrKc"/>
    <property type="match status" value="1"/>
</dbReference>
<dbReference type="InterPro" id="IPR001245">
    <property type="entry name" value="Ser-Thr/Tyr_kinase_cat_dom"/>
</dbReference>
<evidence type="ECO:0000313" key="13">
    <source>
        <dbReference type="EMBL" id="CAF1120760.1"/>
    </source>
</evidence>
<evidence type="ECO:0000313" key="15">
    <source>
        <dbReference type="Proteomes" id="UP000663836"/>
    </source>
</evidence>
<gene>
    <name evidence="14" type="ORF">JBS370_LOCUS7134</name>
    <name evidence="13" type="ORF">ZHD862_LOCUS18618</name>
</gene>
<dbReference type="InterPro" id="IPR017441">
    <property type="entry name" value="Protein_kinase_ATP_BS"/>
</dbReference>
<dbReference type="AlphaFoldDB" id="A0A818RXG4"/>
<keyword evidence="5" id="KW-0418">Kinase</keyword>
<protein>
    <recommendedName>
        <fullName evidence="1">non-specific protein-tyrosine kinase</fullName>
        <ecNumber evidence="1">2.7.10.2</ecNumber>
    </recommendedName>
</protein>
<reference evidence="14" key="1">
    <citation type="submission" date="2021-02" db="EMBL/GenBank/DDBJ databases">
        <authorList>
            <person name="Nowell W R."/>
        </authorList>
    </citation>
    <scope>NUCLEOTIDE SEQUENCE</scope>
</reference>
<dbReference type="InterPro" id="IPR000980">
    <property type="entry name" value="SH2"/>
</dbReference>
<feature type="domain" description="Protein kinase" evidence="12">
    <location>
        <begin position="275"/>
        <end position="535"/>
    </location>
</feature>
<comment type="catalytic activity">
    <reaction evidence="8">
        <text>L-tyrosyl-[protein] + ATP = O-phospho-L-tyrosyl-[protein] + ADP + H(+)</text>
        <dbReference type="Rhea" id="RHEA:10596"/>
        <dbReference type="Rhea" id="RHEA-COMP:10136"/>
        <dbReference type="Rhea" id="RHEA-COMP:20101"/>
        <dbReference type="ChEBI" id="CHEBI:15378"/>
        <dbReference type="ChEBI" id="CHEBI:30616"/>
        <dbReference type="ChEBI" id="CHEBI:46858"/>
        <dbReference type="ChEBI" id="CHEBI:61978"/>
        <dbReference type="ChEBI" id="CHEBI:456216"/>
        <dbReference type="EC" id="2.7.10.2"/>
    </reaction>
</comment>
<proteinExistence type="predicted"/>
<dbReference type="InterPro" id="IPR050198">
    <property type="entry name" value="Non-receptor_tyrosine_kinases"/>
</dbReference>
<name>A0A818RXG4_9BILA</name>
<evidence type="ECO:0000256" key="7">
    <source>
        <dbReference type="ARBA" id="ARBA00023137"/>
    </source>
</evidence>
<dbReference type="InterPro" id="IPR020635">
    <property type="entry name" value="Tyr_kinase_cat_dom"/>
</dbReference>